<sequence length="206" mass="21451">MPVRHRFVGRIAGVGSNSGVRLVVGRWDAGPWGPFADVMVATATGHRVLLAPDERVAAFVAATYSFDEVRIEPVAVADSGPGPGDGWSVRTASLALDLELGGRTPLGVLLRAVPPPLARAPWFCAVTDPVARVALRGVRTRGSAGNGRREYYGAGDVRSIVAARGRFDGVDLGGLAPVDPPPDFGFSSTPRRPCVTAVTTTIVEGG</sequence>
<evidence type="ECO:0000313" key="1">
    <source>
        <dbReference type="EMBL" id="GAA4123893.1"/>
    </source>
</evidence>
<evidence type="ECO:0000313" key="2">
    <source>
        <dbReference type="Proteomes" id="UP001501495"/>
    </source>
</evidence>
<reference evidence="2" key="1">
    <citation type="journal article" date="2019" name="Int. J. Syst. Evol. Microbiol.">
        <title>The Global Catalogue of Microorganisms (GCM) 10K type strain sequencing project: providing services to taxonomists for standard genome sequencing and annotation.</title>
        <authorList>
            <consortium name="The Broad Institute Genomics Platform"/>
            <consortium name="The Broad Institute Genome Sequencing Center for Infectious Disease"/>
            <person name="Wu L."/>
            <person name="Ma J."/>
        </authorList>
    </citation>
    <scope>NUCLEOTIDE SEQUENCE [LARGE SCALE GENOMIC DNA]</scope>
    <source>
        <strain evidence="2">JCM 16703</strain>
    </source>
</reference>
<dbReference type="EMBL" id="BAAAZH010000024">
    <property type="protein sequence ID" value="GAA4123893.1"/>
    <property type="molecule type" value="Genomic_DNA"/>
</dbReference>
<organism evidence="1 2">
    <name type="scientific">Nocardioides fonticola</name>
    <dbReference type="NCBI Taxonomy" id="450363"/>
    <lineage>
        <taxon>Bacteria</taxon>
        <taxon>Bacillati</taxon>
        <taxon>Actinomycetota</taxon>
        <taxon>Actinomycetes</taxon>
        <taxon>Propionibacteriales</taxon>
        <taxon>Nocardioidaceae</taxon>
        <taxon>Nocardioides</taxon>
    </lineage>
</organism>
<name>A0ABP7XR10_9ACTN</name>
<accession>A0ABP7XR10</accession>
<keyword evidence="2" id="KW-1185">Reference proteome</keyword>
<dbReference type="Proteomes" id="UP001501495">
    <property type="component" value="Unassembled WGS sequence"/>
</dbReference>
<comment type="caution">
    <text evidence="1">The sequence shown here is derived from an EMBL/GenBank/DDBJ whole genome shotgun (WGS) entry which is preliminary data.</text>
</comment>
<dbReference type="RefSeq" id="WP_344734366.1">
    <property type="nucleotide sequence ID" value="NZ_BAAAZH010000024.1"/>
</dbReference>
<gene>
    <name evidence="1" type="ORF">GCM10022215_30990</name>
</gene>
<proteinExistence type="predicted"/>
<protein>
    <submittedName>
        <fullName evidence="1">Uncharacterized protein</fullName>
    </submittedName>
</protein>